<evidence type="ECO:0000313" key="5">
    <source>
        <dbReference type="EMBL" id="TIC86183.1"/>
    </source>
</evidence>
<gene>
    <name evidence="5" type="ORF">E5K04_03515</name>
</gene>
<dbReference type="Proteomes" id="UP000308891">
    <property type="component" value="Unassembled WGS sequence"/>
</dbReference>
<evidence type="ECO:0000313" key="6">
    <source>
        <dbReference type="Proteomes" id="UP000308891"/>
    </source>
</evidence>
<protein>
    <submittedName>
        <fullName evidence="5">GNAT family N-acetyltransferase</fullName>
    </submittedName>
</protein>
<comment type="caution">
    <text evidence="5">The sequence shown here is derived from an EMBL/GenBank/DDBJ whole genome shotgun (WGS) entry which is preliminary data.</text>
</comment>
<keyword evidence="2" id="KW-0012">Acyltransferase</keyword>
<dbReference type="GO" id="GO:0008999">
    <property type="term" value="F:protein-N-terminal-alanine acetyltransferase activity"/>
    <property type="evidence" value="ECO:0007669"/>
    <property type="project" value="TreeGrafter"/>
</dbReference>
<dbReference type="Gene3D" id="3.40.630.30">
    <property type="match status" value="1"/>
</dbReference>
<name>A0A4V4N8X9_9NEIS</name>
<reference evidence="5 6" key="1">
    <citation type="submission" date="2019-04" db="EMBL/GenBank/DDBJ databases">
        <title>Crenobacter sp. nov.</title>
        <authorList>
            <person name="Shi S."/>
        </authorList>
    </citation>
    <scope>NUCLEOTIDE SEQUENCE [LARGE SCALE GENOMIC DNA]</scope>
    <source>
        <strain evidence="5 6">GY 70310</strain>
    </source>
</reference>
<evidence type="ECO:0000259" key="4">
    <source>
        <dbReference type="PROSITE" id="PS51186"/>
    </source>
</evidence>
<dbReference type="SUPFAM" id="SSF55729">
    <property type="entry name" value="Acyl-CoA N-acyltransferases (Nat)"/>
    <property type="match status" value="1"/>
</dbReference>
<dbReference type="PROSITE" id="PS51186">
    <property type="entry name" value="GNAT"/>
    <property type="match status" value="1"/>
</dbReference>
<dbReference type="InterPro" id="IPR000182">
    <property type="entry name" value="GNAT_dom"/>
</dbReference>
<dbReference type="OrthoDB" id="9801669at2"/>
<accession>A0A4V4N8X9</accession>
<sequence>MGGDVLPVLTGARLRLVPACERHALACLAYTLANRAHLERWEPMAPPQCFTEAFWQARLRAREREWEEGSGFTYLLTLPGAPARVLGAVHVSNIVRGVLQAGCLAYSLDAAHQGQGLMHEALTEVIAFAFGPLCLHRLQANYQPDNARSARVLERLGFCREGLARDYLYIGGAWRDHVLTSLTNPAFDPAPFGA</sequence>
<keyword evidence="1 5" id="KW-0808">Transferase</keyword>
<evidence type="ECO:0000256" key="3">
    <source>
        <dbReference type="ARBA" id="ARBA00038502"/>
    </source>
</evidence>
<dbReference type="InterPro" id="IPR016181">
    <property type="entry name" value="Acyl_CoA_acyltransferase"/>
</dbReference>
<dbReference type="RefSeq" id="WP_136551529.1">
    <property type="nucleotide sequence ID" value="NZ_STGJ01000002.1"/>
</dbReference>
<comment type="similarity">
    <text evidence="3">Belongs to the acetyltransferase family. RimJ subfamily.</text>
</comment>
<dbReference type="Pfam" id="PF13302">
    <property type="entry name" value="Acetyltransf_3"/>
    <property type="match status" value="1"/>
</dbReference>
<dbReference type="GO" id="GO:0005737">
    <property type="term" value="C:cytoplasm"/>
    <property type="evidence" value="ECO:0007669"/>
    <property type="project" value="TreeGrafter"/>
</dbReference>
<feature type="domain" description="N-acetyltransferase" evidence="4">
    <location>
        <begin position="25"/>
        <end position="185"/>
    </location>
</feature>
<proteinExistence type="inferred from homology"/>
<dbReference type="InterPro" id="IPR051531">
    <property type="entry name" value="N-acetyltransferase"/>
</dbReference>
<dbReference type="EMBL" id="STGJ01000002">
    <property type="protein sequence ID" value="TIC86183.1"/>
    <property type="molecule type" value="Genomic_DNA"/>
</dbReference>
<evidence type="ECO:0000256" key="2">
    <source>
        <dbReference type="ARBA" id="ARBA00023315"/>
    </source>
</evidence>
<dbReference type="PANTHER" id="PTHR43792">
    <property type="entry name" value="GNAT FAMILY, PUTATIVE (AFU_ORTHOLOGUE AFUA_3G00765)-RELATED-RELATED"/>
    <property type="match status" value="1"/>
</dbReference>
<keyword evidence="6" id="KW-1185">Reference proteome</keyword>
<dbReference type="AlphaFoldDB" id="A0A4V4N8X9"/>
<dbReference type="PANTHER" id="PTHR43792:SF8">
    <property type="entry name" value="[RIBOSOMAL PROTEIN US5]-ALANINE N-ACETYLTRANSFERASE"/>
    <property type="match status" value="1"/>
</dbReference>
<organism evidence="5 6">
    <name type="scientific">Crenobacter intestini</name>
    <dbReference type="NCBI Taxonomy" id="2563443"/>
    <lineage>
        <taxon>Bacteria</taxon>
        <taxon>Pseudomonadati</taxon>
        <taxon>Pseudomonadota</taxon>
        <taxon>Betaproteobacteria</taxon>
        <taxon>Neisseriales</taxon>
        <taxon>Neisseriaceae</taxon>
        <taxon>Crenobacter</taxon>
    </lineage>
</organism>
<evidence type="ECO:0000256" key="1">
    <source>
        <dbReference type="ARBA" id="ARBA00022679"/>
    </source>
</evidence>